<dbReference type="CDD" id="cd12913">
    <property type="entry name" value="PDC1_MCP_like"/>
    <property type="match status" value="1"/>
</dbReference>
<keyword evidence="1" id="KW-1133">Transmembrane helix</keyword>
<dbReference type="CDD" id="cd12912">
    <property type="entry name" value="PDC2_MCP_like"/>
    <property type="match status" value="1"/>
</dbReference>
<proteinExistence type="predicted"/>
<dbReference type="Proteomes" id="UP000199373">
    <property type="component" value="Unassembled WGS sequence"/>
</dbReference>
<keyword evidence="3" id="KW-1185">Reference proteome</keyword>
<keyword evidence="1" id="KW-0472">Membrane</keyword>
<dbReference type="RefSeq" id="WP_177178390.1">
    <property type="nucleotide sequence ID" value="NZ_FOIQ01000002.1"/>
</dbReference>
<evidence type="ECO:0000256" key="1">
    <source>
        <dbReference type="SAM" id="Phobius"/>
    </source>
</evidence>
<keyword evidence="1" id="KW-0812">Transmembrane</keyword>
<dbReference type="Pfam" id="PF22673">
    <property type="entry name" value="MCP-like_PDC_1"/>
    <property type="match status" value="1"/>
</dbReference>
<dbReference type="AlphaFoldDB" id="A0A1I0NFE5"/>
<evidence type="ECO:0008006" key="4">
    <source>
        <dbReference type="Google" id="ProtNLM"/>
    </source>
</evidence>
<organism evidence="2 3">
    <name type="scientific">Prevotella aff. ruminicola Tc2-24</name>
    <dbReference type="NCBI Taxonomy" id="81582"/>
    <lineage>
        <taxon>Bacteria</taxon>
        <taxon>Pseudomonadati</taxon>
        <taxon>Bacteroidota</taxon>
        <taxon>Bacteroidia</taxon>
        <taxon>Bacteroidales</taxon>
        <taxon>Prevotellaceae</taxon>
        <taxon>Prevotella</taxon>
    </lineage>
</organism>
<accession>A0A1I0NFE5</accession>
<dbReference type="Gene3D" id="3.30.450.20">
    <property type="entry name" value="PAS domain"/>
    <property type="match status" value="1"/>
</dbReference>
<dbReference type="EMBL" id="FOIQ01000002">
    <property type="protein sequence ID" value="SEW00174.1"/>
    <property type="molecule type" value="Genomic_DNA"/>
</dbReference>
<evidence type="ECO:0000313" key="2">
    <source>
        <dbReference type="EMBL" id="SEW00174.1"/>
    </source>
</evidence>
<reference evidence="2 3" key="1">
    <citation type="submission" date="2016-10" db="EMBL/GenBank/DDBJ databases">
        <authorList>
            <person name="de Groot N.N."/>
        </authorList>
    </citation>
    <scope>NUCLEOTIDE SEQUENCE [LARGE SCALE GENOMIC DNA]</scope>
    <source>
        <strain evidence="2 3">TC2-24</strain>
    </source>
</reference>
<protein>
    <recommendedName>
        <fullName evidence="4">Cache domain-containing protein</fullName>
    </recommendedName>
</protein>
<sequence length="314" mass="36126">MIVVLALSFRICYHAVRAESHVRYVGMMNVASEKIAKTIRGMEMNAKNVFDEVEKHMSSPETVVAALESKTSLNPDVRGYFAAFEPNYFEQKGRWFEPYVHHVDSSEFVVRQVGSARHDYTKSDWYVRAKELGKSFWSEPYYYYDGTSISGHYCTFVKPIYNVAGHLVCVCGADMTFEWLTKELQQIDDDGREDDMLNMYRMNRKFDFYTVVLNKDGGCIAYPVEKSVPIKDKDIIRDLKEKKSGMVDMEIDGVPSTVYYGPIEYIDWSVAVVVPREDTQKPLLWLGLVLLSVAVAGIVVVWLICRRMRYVEAV</sequence>
<name>A0A1I0NFE5_9BACT</name>
<gene>
    <name evidence="2" type="ORF">SAMN04487850_1208</name>
</gene>
<feature type="transmembrane region" description="Helical" evidence="1">
    <location>
        <begin position="283"/>
        <end position="305"/>
    </location>
</feature>
<evidence type="ECO:0000313" key="3">
    <source>
        <dbReference type="Proteomes" id="UP000199373"/>
    </source>
</evidence>